<accession>A0A6A6J7E6</accession>
<proteinExistence type="predicted"/>
<keyword evidence="2" id="KW-1185">Reference proteome</keyword>
<feature type="non-terminal residue" evidence="1">
    <location>
        <position position="1"/>
    </location>
</feature>
<name>A0A6A6J7E6_WESOR</name>
<dbReference type="EMBL" id="ML986530">
    <property type="protein sequence ID" value="KAF2271928.1"/>
    <property type="molecule type" value="Genomic_DNA"/>
</dbReference>
<sequence length="305" mass="35311">LVSTANRNDRFHLLNDPSIPKPDIDTAIHPIFRASNFANASPRIYRNLQQALRLASTFLKYDSVLEWFVAPLMGLPLVDLHSRKTYLSDPLAYTTKAERRKLIGRVRRALQCLSHSVQFQFLTNSDVKFYARTTFREARPVHKATCTQHFRSPRSVLIELRKQYYDFLHNHYESSDPCEVLRHDFCLGVALVHEICHAVGVMRRNNLSEPCIRLDHLDQPEFGYAWENFMFGGIINPFDQVSSTVSFLMRKVWSDDKTAYAAGGKEWSTVPMSYIAQWFQKRTWEIVALRGPTAIPPPIVRVKLR</sequence>
<dbReference type="GeneID" id="54547989"/>
<feature type="non-terminal residue" evidence="1">
    <location>
        <position position="305"/>
    </location>
</feature>
<protein>
    <submittedName>
        <fullName evidence="1">Uncharacterized protein</fullName>
    </submittedName>
</protein>
<reference evidence="1" key="1">
    <citation type="journal article" date="2020" name="Stud. Mycol.">
        <title>101 Dothideomycetes genomes: a test case for predicting lifestyles and emergence of pathogens.</title>
        <authorList>
            <person name="Haridas S."/>
            <person name="Albert R."/>
            <person name="Binder M."/>
            <person name="Bloem J."/>
            <person name="Labutti K."/>
            <person name="Salamov A."/>
            <person name="Andreopoulos B."/>
            <person name="Baker S."/>
            <person name="Barry K."/>
            <person name="Bills G."/>
            <person name="Bluhm B."/>
            <person name="Cannon C."/>
            <person name="Castanera R."/>
            <person name="Culley D."/>
            <person name="Daum C."/>
            <person name="Ezra D."/>
            <person name="Gonzalez J."/>
            <person name="Henrissat B."/>
            <person name="Kuo A."/>
            <person name="Liang C."/>
            <person name="Lipzen A."/>
            <person name="Lutzoni F."/>
            <person name="Magnuson J."/>
            <person name="Mondo S."/>
            <person name="Nolan M."/>
            <person name="Ohm R."/>
            <person name="Pangilinan J."/>
            <person name="Park H.-J."/>
            <person name="Ramirez L."/>
            <person name="Alfaro M."/>
            <person name="Sun H."/>
            <person name="Tritt A."/>
            <person name="Yoshinaga Y."/>
            <person name="Zwiers L.-H."/>
            <person name="Turgeon B."/>
            <person name="Goodwin S."/>
            <person name="Spatafora J."/>
            <person name="Crous P."/>
            <person name="Grigoriev I."/>
        </authorList>
    </citation>
    <scope>NUCLEOTIDE SEQUENCE</scope>
    <source>
        <strain evidence="1">CBS 379.55</strain>
    </source>
</reference>
<dbReference type="OrthoDB" id="10254945at2759"/>
<gene>
    <name evidence="1" type="ORF">EI97DRAFT_348652</name>
</gene>
<dbReference type="AlphaFoldDB" id="A0A6A6J7E6"/>
<evidence type="ECO:0000313" key="2">
    <source>
        <dbReference type="Proteomes" id="UP000800097"/>
    </source>
</evidence>
<organism evidence="1 2">
    <name type="scientific">Westerdykella ornata</name>
    <dbReference type="NCBI Taxonomy" id="318751"/>
    <lineage>
        <taxon>Eukaryota</taxon>
        <taxon>Fungi</taxon>
        <taxon>Dikarya</taxon>
        <taxon>Ascomycota</taxon>
        <taxon>Pezizomycotina</taxon>
        <taxon>Dothideomycetes</taxon>
        <taxon>Pleosporomycetidae</taxon>
        <taxon>Pleosporales</taxon>
        <taxon>Sporormiaceae</taxon>
        <taxon>Westerdykella</taxon>
    </lineage>
</organism>
<dbReference type="RefSeq" id="XP_033649467.1">
    <property type="nucleotide sequence ID" value="XM_033794814.1"/>
</dbReference>
<dbReference type="Proteomes" id="UP000800097">
    <property type="component" value="Unassembled WGS sequence"/>
</dbReference>
<evidence type="ECO:0000313" key="1">
    <source>
        <dbReference type="EMBL" id="KAF2271928.1"/>
    </source>
</evidence>